<keyword evidence="1 2" id="KW-0378">Hydrolase</keyword>
<sequence>MRRIFVGLALPEDVRDRIAMIQTGLPGARWVKHESLHLTLAFIGETPEHLIEDAHSALSVIRAPCFDLRLSGVGQFGDAKPRAVWIGVEKCDALVTLQGRVETALRRAGLDISARKFMPHVTIGRLKTTPPDRVGRYIQRFGLFSTGPVPVREFHLFESHLLSDGGVYEALADYELV</sequence>
<protein>
    <recommendedName>
        <fullName evidence="2">RNA 2',3'-cyclic phosphodiesterase</fullName>
        <shortName evidence="2">RNA 2',3'-CPDase</shortName>
        <ecNumber evidence="2">3.1.4.58</ecNumber>
    </recommendedName>
</protein>
<dbReference type="Gene3D" id="3.90.1140.10">
    <property type="entry name" value="Cyclic phosphodiesterase"/>
    <property type="match status" value="1"/>
</dbReference>
<dbReference type="InterPro" id="IPR009097">
    <property type="entry name" value="Cyclic_Pdiesterase"/>
</dbReference>
<dbReference type="GO" id="GO:0004113">
    <property type="term" value="F:2',3'-cyclic-nucleotide 3'-phosphodiesterase activity"/>
    <property type="evidence" value="ECO:0007669"/>
    <property type="project" value="InterPro"/>
</dbReference>
<dbReference type="NCBIfam" id="TIGR02258">
    <property type="entry name" value="2_5_ligase"/>
    <property type="match status" value="1"/>
</dbReference>
<feature type="active site" description="Proton acceptor" evidence="2">
    <location>
        <position position="120"/>
    </location>
</feature>
<reference evidence="3" key="1">
    <citation type="submission" date="2022-06" db="EMBL/GenBank/DDBJ databases">
        <title>Isolation and Genomics of Futiania mangrovii gen. nov., sp. nov., a Rare and Metabolically-versatile member in the Class Alphaproteobacteria.</title>
        <authorList>
            <person name="Liu L."/>
            <person name="Huang W.-C."/>
            <person name="Pan J."/>
            <person name="Li J."/>
            <person name="Huang Y."/>
            <person name="Du H."/>
            <person name="Liu Y."/>
            <person name="Li M."/>
        </authorList>
    </citation>
    <scope>NUCLEOTIDE SEQUENCE</scope>
    <source>
        <strain evidence="3">FT118</strain>
    </source>
</reference>
<dbReference type="PANTHER" id="PTHR35561:SF1">
    <property type="entry name" value="RNA 2',3'-CYCLIC PHOSPHODIESTERASE"/>
    <property type="match status" value="1"/>
</dbReference>
<dbReference type="HAMAP" id="MF_01940">
    <property type="entry name" value="RNA_CPDase"/>
    <property type="match status" value="1"/>
</dbReference>
<comment type="caution">
    <text evidence="3">The sequence shown here is derived from an EMBL/GenBank/DDBJ whole genome shotgun (WGS) entry which is preliminary data.</text>
</comment>
<comment type="function">
    <text evidence="2">Hydrolyzes RNA 2',3'-cyclic phosphodiester to an RNA 2'-phosphomonoester.</text>
</comment>
<feature type="short sequence motif" description="HXTX 1" evidence="2">
    <location>
        <begin position="37"/>
        <end position="40"/>
    </location>
</feature>
<evidence type="ECO:0000256" key="2">
    <source>
        <dbReference type="HAMAP-Rule" id="MF_01940"/>
    </source>
</evidence>
<proteinExistence type="inferred from homology"/>
<name>A0A9J6PFP1_9PROT</name>
<dbReference type="AlphaFoldDB" id="A0A9J6PFP1"/>
<organism evidence="3 4">
    <name type="scientific">Futiania mangrovi</name>
    <dbReference type="NCBI Taxonomy" id="2959716"/>
    <lineage>
        <taxon>Bacteria</taxon>
        <taxon>Pseudomonadati</taxon>
        <taxon>Pseudomonadota</taxon>
        <taxon>Alphaproteobacteria</taxon>
        <taxon>Futianiales</taxon>
        <taxon>Futianiaceae</taxon>
        <taxon>Futiania</taxon>
    </lineage>
</organism>
<dbReference type="Proteomes" id="UP001055804">
    <property type="component" value="Unassembled WGS sequence"/>
</dbReference>
<dbReference type="SUPFAM" id="SSF55144">
    <property type="entry name" value="LigT-like"/>
    <property type="match status" value="1"/>
</dbReference>
<dbReference type="Pfam" id="PF13563">
    <property type="entry name" value="2_5_RNA_ligase2"/>
    <property type="match status" value="1"/>
</dbReference>
<evidence type="ECO:0000313" key="4">
    <source>
        <dbReference type="Proteomes" id="UP001055804"/>
    </source>
</evidence>
<keyword evidence="4" id="KW-1185">Reference proteome</keyword>
<dbReference type="EC" id="3.1.4.58" evidence="2"/>
<evidence type="ECO:0000313" key="3">
    <source>
        <dbReference type="EMBL" id="MCP1336619.1"/>
    </source>
</evidence>
<evidence type="ECO:0000256" key="1">
    <source>
        <dbReference type="ARBA" id="ARBA00022801"/>
    </source>
</evidence>
<dbReference type="InterPro" id="IPR004175">
    <property type="entry name" value="RNA_CPDase"/>
</dbReference>
<gene>
    <name evidence="3" type="primary">thpR</name>
    <name evidence="3" type="ORF">NJQ99_09395</name>
</gene>
<comment type="catalytic activity">
    <reaction evidence="2">
        <text>a 3'-end 2',3'-cyclophospho-ribonucleotide-RNA + H2O = a 3'-end 2'-phospho-ribonucleotide-RNA + H(+)</text>
        <dbReference type="Rhea" id="RHEA:11828"/>
        <dbReference type="Rhea" id="RHEA-COMP:10464"/>
        <dbReference type="Rhea" id="RHEA-COMP:17353"/>
        <dbReference type="ChEBI" id="CHEBI:15377"/>
        <dbReference type="ChEBI" id="CHEBI:15378"/>
        <dbReference type="ChEBI" id="CHEBI:83064"/>
        <dbReference type="ChEBI" id="CHEBI:173113"/>
        <dbReference type="EC" id="3.1.4.58"/>
    </reaction>
</comment>
<comment type="similarity">
    <text evidence="2">Belongs to the 2H phosphoesterase superfamily. ThpR family.</text>
</comment>
<accession>A0A9J6PFP1</accession>
<dbReference type="RefSeq" id="WP_269332571.1">
    <property type="nucleotide sequence ID" value="NZ_JAMZFT010000002.1"/>
</dbReference>
<feature type="short sequence motif" description="HXTX 2" evidence="2">
    <location>
        <begin position="120"/>
        <end position="123"/>
    </location>
</feature>
<dbReference type="GO" id="GO:0008664">
    <property type="term" value="F:RNA 2',3'-cyclic 3'-phosphodiesterase activity"/>
    <property type="evidence" value="ECO:0007669"/>
    <property type="project" value="UniProtKB-EC"/>
</dbReference>
<feature type="active site" description="Proton donor" evidence="2">
    <location>
        <position position="37"/>
    </location>
</feature>
<dbReference type="PANTHER" id="PTHR35561">
    <property type="entry name" value="RNA 2',3'-CYCLIC PHOSPHODIESTERASE"/>
    <property type="match status" value="1"/>
</dbReference>
<dbReference type="EMBL" id="JAMZFT010000002">
    <property type="protein sequence ID" value="MCP1336619.1"/>
    <property type="molecule type" value="Genomic_DNA"/>
</dbReference>